<evidence type="ECO:0000256" key="6">
    <source>
        <dbReference type="ARBA" id="ARBA00022801"/>
    </source>
</evidence>
<evidence type="ECO:0000256" key="8">
    <source>
        <dbReference type="ARBA" id="ARBA00023049"/>
    </source>
</evidence>
<dbReference type="NCBIfam" id="NF003976">
    <property type="entry name" value="PRK05469.1"/>
    <property type="match status" value="1"/>
</dbReference>
<reference evidence="13 14" key="2">
    <citation type="journal article" date="2013" name="PLoS ONE">
        <title>INDIGO - INtegrated Data Warehouse of MIcrobial GenOmes with Examples from the Red Sea Extremophiles.</title>
        <authorList>
            <person name="Alam I."/>
            <person name="Antunes A."/>
            <person name="Kamau A.A."/>
            <person name="Ba Alawi W."/>
            <person name="Kalkatawi M."/>
            <person name="Stingl U."/>
            <person name="Bajic V.B."/>
        </authorList>
    </citation>
    <scope>NUCLEOTIDE SEQUENCE [LARGE SCALE GENOMIC DNA]</scope>
    <source>
        <strain evidence="13 14">SSD-17B</strain>
    </source>
</reference>
<name>F7PRF5_9MOLU</name>
<dbReference type="CDD" id="cd03892">
    <property type="entry name" value="M20_peptT"/>
    <property type="match status" value="1"/>
</dbReference>
<dbReference type="AlphaFoldDB" id="F7PRF5"/>
<dbReference type="GO" id="GO:0006508">
    <property type="term" value="P:proteolysis"/>
    <property type="evidence" value="ECO:0007669"/>
    <property type="project" value="UniProtKB-UniRule"/>
</dbReference>
<dbReference type="STRING" id="1033810.HLPCO_002201"/>
<dbReference type="Pfam" id="PF01546">
    <property type="entry name" value="Peptidase_M20"/>
    <property type="match status" value="1"/>
</dbReference>
<dbReference type="InterPro" id="IPR010161">
    <property type="entry name" value="Peptidase_M20B"/>
</dbReference>
<accession>F7PRF5</accession>
<comment type="cofactor">
    <cofactor evidence="9 11">
        <name>Zn(2+)</name>
        <dbReference type="ChEBI" id="CHEBI:29105"/>
    </cofactor>
    <text evidence="9 11">Binds 2 Zn(2+) ions per subunit.</text>
</comment>
<dbReference type="EC" id="3.4.11.4" evidence="9"/>
<feature type="binding site" evidence="9 11">
    <location>
        <position position="176"/>
    </location>
    <ligand>
        <name>Zn(2+)</name>
        <dbReference type="ChEBI" id="CHEBI:29105"/>
        <label>2</label>
    </ligand>
</feature>
<evidence type="ECO:0000313" key="13">
    <source>
        <dbReference type="EMBL" id="ERJ11718.1"/>
    </source>
</evidence>
<evidence type="ECO:0000256" key="11">
    <source>
        <dbReference type="PIRSR" id="PIRSR037215-2"/>
    </source>
</evidence>
<organism evidence="13 14">
    <name type="scientific">Haloplasma contractile SSD-17B</name>
    <dbReference type="NCBI Taxonomy" id="1033810"/>
    <lineage>
        <taxon>Bacteria</taxon>
        <taxon>Bacillati</taxon>
        <taxon>Mycoplasmatota</taxon>
        <taxon>Mollicutes</taxon>
        <taxon>Haloplasmatales</taxon>
        <taxon>Haloplasmataceae</taxon>
        <taxon>Haloplasma</taxon>
    </lineage>
</organism>
<feature type="active site" evidence="9 10">
    <location>
        <position position="80"/>
    </location>
</feature>
<dbReference type="Pfam" id="PF07687">
    <property type="entry name" value="M20_dimer"/>
    <property type="match status" value="1"/>
</dbReference>
<keyword evidence="7 9" id="KW-0862">Zinc</keyword>
<dbReference type="HAMAP" id="MF_00550">
    <property type="entry name" value="Aminopeptidase_M20"/>
    <property type="match status" value="1"/>
</dbReference>
<dbReference type="InParanoid" id="F7PRF5"/>
<dbReference type="Gene3D" id="3.30.70.360">
    <property type="match status" value="1"/>
</dbReference>
<evidence type="ECO:0000256" key="4">
    <source>
        <dbReference type="ARBA" id="ARBA00022670"/>
    </source>
</evidence>
<dbReference type="PROSITE" id="PS00759">
    <property type="entry name" value="ARGE_DAPE_CPG2_2"/>
    <property type="match status" value="1"/>
</dbReference>
<dbReference type="InterPro" id="IPR036264">
    <property type="entry name" value="Bact_exopeptidase_dim_dom"/>
</dbReference>
<evidence type="ECO:0000256" key="7">
    <source>
        <dbReference type="ARBA" id="ARBA00022833"/>
    </source>
</evidence>
<dbReference type="PANTHER" id="PTHR42994:SF1">
    <property type="entry name" value="PEPTIDASE T"/>
    <property type="match status" value="1"/>
</dbReference>
<feature type="binding site" evidence="9 11">
    <location>
        <position position="198"/>
    </location>
    <ligand>
        <name>Zn(2+)</name>
        <dbReference type="ChEBI" id="CHEBI:29105"/>
        <label>1</label>
    </ligand>
</feature>
<dbReference type="OrthoDB" id="9804934at2"/>
<evidence type="ECO:0000256" key="3">
    <source>
        <dbReference type="ARBA" id="ARBA00022438"/>
    </source>
</evidence>
<keyword evidence="3 9" id="KW-0031">Aminopeptidase</keyword>
<evidence type="ECO:0000259" key="12">
    <source>
        <dbReference type="Pfam" id="PF07687"/>
    </source>
</evidence>
<evidence type="ECO:0000256" key="1">
    <source>
        <dbReference type="ARBA" id="ARBA00000870"/>
    </source>
</evidence>
<dbReference type="MEROPS" id="M20.003"/>
<evidence type="ECO:0000313" key="14">
    <source>
        <dbReference type="Proteomes" id="UP000005707"/>
    </source>
</evidence>
<feature type="active site" description="Proton acceptor" evidence="9 10">
    <location>
        <position position="175"/>
    </location>
</feature>
<feature type="domain" description="Peptidase M20 dimerisation" evidence="12">
    <location>
        <begin position="207"/>
        <end position="306"/>
    </location>
</feature>
<dbReference type="Gene3D" id="3.40.630.10">
    <property type="entry name" value="Zn peptidases"/>
    <property type="match status" value="1"/>
</dbReference>
<comment type="caution">
    <text evidence="13">The sequence shown here is derived from an EMBL/GenBank/DDBJ whole genome shotgun (WGS) entry which is preliminary data.</text>
</comment>
<dbReference type="GO" id="GO:0008270">
    <property type="term" value="F:zinc ion binding"/>
    <property type="evidence" value="ECO:0007669"/>
    <property type="project" value="UniProtKB-UniRule"/>
</dbReference>
<comment type="subcellular location">
    <subcellularLocation>
        <location evidence="9">Cytoplasm</location>
    </subcellularLocation>
</comment>
<dbReference type="InterPro" id="IPR002933">
    <property type="entry name" value="Peptidase_M20"/>
</dbReference>
<comment type="catalytic activity">
    <reaction evidence="1 9">
        <text>Release of the N-terminal residue from a tripeptide.</text>
        <dbReference type="EC" id="3.4.11.4"/>
    </reaction>
</comment>
<sequence>MNKVVERFLKYVKIDTQSDPSSSTCPSTKKQFILAKELVKELEEIGLTDVSLDENGYVMATLPANTDYDAPVIGFIAHMDTSPDFTGKDVNPQFVENYDGNSIVLNEAQNIILSPTDFPELLNYMGKTLITTDGRTLLGADDKAGIAEIVTAMEYLVNHPEIKHGTIKVGFTPDEEVGRGADLFDIKTFGADFAYTLDGGPIGELEYENFNAASAKILIKGRNVHPGTAKNQMINALEIASELNNMLPEHQKPQYTEEYEGFFHLVGINGGVDEASIEYIIRDHDKGEFEKKKVLIEEAVNFLNYKYGTDRINLILKDQYYNMKKFIEPVMHIIDTAALAMREVGVTPKIKPIRGGTDGAVLSYNGLPCPNIFAGGHNFHGRFEYIPTFSMEAAVNVIVKIVELYGSSYIDAIK</sequence>
<dbReference type="GO" id="GO:0008237">
    <property type="term" value="F:metallopeptidase activity"/>
    <property type="evidence" value="ECO:0007669"/>
    <property type="project" value="UniProtKB-KW"/>
</dbReference>
<feature type="binding site" evidence="9 11">
    <location>
        <position position="380"/>
    </location>
    <ligand>
        <name>Zn(2+)</name>
        <dbReference type="ChEBI" id="CHEBI:29105"/>
        <label>2</label>
    </ligand>
</feature>
<dbReference type="EMBL" id="AFNU02000008">
    <property type="protein sequence ID" value="ERJ11718.1"/>
    <property type="molecule type" value="Genomic_DNA"/>
</dbReference>
<dbReference type="NCBIfam" id="NF009920">
    <property type="entry name" value="PRK13381.1"/>
    <property type="match status" value="1"/>
</dbReference>
<dbReference type="eggNOG" id="COG2195">
    <property type="taxonomic scope" value="Bacteria"/>
</dbReference>
<dbReference type="SUPFAM" id="SSF53187">
    <property type="entry name" value="Zn-dependent exopeptidases"/>
    <property type="match status" value="1"/>
</dbReference>
<dbReference type="NCBIfam" id="TIGR01882">
    <property type="entry name" value="peptidase-T"/>
    <property type="match status" value="1"/>
</dbReference>
<protein>
    <recommendedName>
        <fullName evidence="9">Peptidase T</fullName>
        <ecNumber evidence="9">3.4.11.4</ecNumber>
    </recommendedName>
    <alternativeName>
        <fullName evidence="9">Aminotripeptidase</fullName>
        <shortName evidence="9">Tripeptidase</shortName>
    </alternativeName>
    <alternativeName>
        <fullName evidence="9">Tripeptide aminopeptidase</fullName>
    </alternativeName>
</protein>
<dbReference type="RefSeq" id="WP_008824415.1">
    <property type="nucleotide sequence ID" value="NZ_AFNU02000008.1"/>
</dbReference>
<reference evidence="13 14" key="1">
    <citation type="journal article" date="2011" name="J. Bacteriol.">
        <title>Genome sequence of Haloplasma contractile, an unusual contractile bacterium from a deep-sea anoxic brine lake.</title>
        <authorList>
            <person name="Antunes A."/>
            <person name="Alam I."/>
            <person name="El Dorry H."/>
            <person name="Siam R."/>
            <person name="Robertson A."/>
            <person name="Bajic V.B."/>
            <person name="Stingl U."/>
        </authorList>
    </citation>
    <scope>NUCLEOTIDE SEQUENCE [LARGE SCALE GENOMIC DNA]</scope>
    <source>
        <strain evidence="13 14">SSD-17B</strain>
    </source>
</reference>
<keyword evidence="9" id="KW-0963">Cytoplasm</keyword>
<dbReference type="GO" id="GO:0043171">
    <property type="term" value="P:peptide catabolic process"/>
    <property type="evidence" value="ECO:0007669"/>
    <property type="project" value="UniProtKB-UniRule"/>
</dbReference>
<evidence type="ECO:0000256" key="2">
    <source>
        <dbReference type="ARBA" id="ARBA00009692"/>
    </source>
</evidence>
<feature type="binding site" evidence="9 11">
    <location>
        <position position="141"/>
    </location>
    <ligand>
        <name>Zn(2+)</name>
        <dbReference type="ChEBI" id="CHEBI:29105"/>
        <label>1</label>
    </ligand>
</feature>
<evidence type="ECO:0000256" key="9">
    <source>
        <dbReference type="HAMAP-Rule" id="MF_00550"/>
    </source>
</evidence>
<evidence type="ECO:0000256" key="5">
    <source>
        <dbReference type="ARBA" id="ARBA00022723"/>
    </source>
</evidence>
<dbReference type="FunCoup" id="F7PRF5">
    <property type="interactions" value="16"/>
</dbReference>
<dbReference type="GO" id="GO:0045148">
    <property type="term" value="F:tripeptide aminopeptidase activity"/>
    <property type="evidence" value="ECO:0007669"/>
    <property type="project" value="UniProtKB-UniRule"/>
</dbReference>
<dbReference type="InterPro" id="IPR011650">
    <property type="entry name" value="Peptidase_M20_dimer"/>
</dbReference>
<gene>
    <name evidence="9 13" type="primary">pepT</name>
    <name evidence="13" type="ORF">HLPCO_002201</name>
</gene>
<proteinExistence type="inferred from homology"/>
<evidence type="ECO:0000256" key="10">
    <source>
        <dbReference type="PIRSR" id="PIRSR037215-1"/>
    </source>
</evidence>
<comment type="function">
    <text evidence="9">Cleaves the N-terminal amino acid of tripeptides.</text>
</comment>
<feature type="binding site" evidence="9 11">
    <location>
        <position position="78"/>
    </location>
    <ligand>
        <name>Zn(2+)</name>
        <dbReference type="ChEBI" id="CHEBI:29105"/>
        <label>1</label>
    </ligand>
</feature>
<keyword evidence="4 9" id="KW-0645">Protease</keyword>
<feature type="binding site" evidence="9 11">
    <location>
        <position position="141"/>
    </location>
    <ligand>
        <name>Zn(2+)</name>
        <dbReference type="ChEBI" id="CHEBI:29105"/>
        <label>2</label>
    </ligand>
</feature>
<comment type="similarity">
    <text evidence="2 9">Belongs to the peptidase M20B family.</text>
</comment>
<dbReference type="PROSITE" id="PS00758">
    <property type="entry name" value="ARGE_DAPE_CPG2_1"/>
    <property type="match status" value="1"/>
</dbReference>
<dbReference type="PANTHER" id="PTHR42994">
    <property type="entry name" value="PEPTIDASE T"/>
    <property type="match status" value="1"/>
</dbReference>
<dbReference type="InterPro" id="IPR001261">
    <property type="entry name" value="ArgE/DapE_CS"/>
</dbReference>
<keyword evidence="14" id="KW-1185">Reference proteome</keyword>
<dbReference type="PIRSF" id="PIRSF037215">
    <property type="entry name" value="Peptidase_M20B"/>
    <property type="match status" value="1"/>
</dbReference>
<keyword evidence="8 9" id="KW-0482">Metalloprotease</keyword>
<dbReference type="Proteomes" id="UP000005707">
    <property type="component" value="Unassembled WGS sequence"/>
</dbReference>
<keyword evidence="6 9" id="KW-0378">Hydrolase</keyword>
<dbReference type="GO" id="GO:0016805">
    <property type="term" value="F:dipeptidase activity"/>
    <property type="evidence" value="ECO:0007669"/>
    <property type="project" value="UniProtKB-KW"/>
</dbReference>
<keyword evidence="13" id="KW-0224">Dipeptidase</keyword>
<dbReference type="GO" id="GO:0005829">
    <property type="term" value="C:cytosol"/>
    <property type="evidence" value="ECO:0007669"/>
    <property type="project" value="TreeGrafter"/>
</dbReference>
<dbReference type="SUPFAM" id="SSF55031">
    <property type="entry name" value="Bacterial exopeptidase dimerisation domain"/>
    <property type="match status" value="1"/>
</dbReference>
<keyword evidence="5 9" id="KW-0479">Metal-binding</keyword>